<comment type="caution">
    <text evidence="1">The sequence shown here is derived from an EMBL/GenBank/DDBJ whole genome shotgun (WGS) entry which is preliminary data.</text>
</comment>
<keyword evidence="2" id="KW-1185">Reference proteome</keyword>
<evidence type="ECO:0000313" key="2">
    <source>
        <dbReference type="Proteomes" id="UP000623687"/>
    </source>
</evidence>
<dbReference type="GeneID" id="59376854"/>
<reference evidence="1" key="1">
    <citation type="submission" date="2019-07" db="EMBL/GenBank/DDBJ databases">
        <authorList>
            <person name="Palmer J.M."/>
        </authorList>
    </citation>
    <scope>NUCLEOTIDE SEQUENCE</scope>
    <source>
        <strain evidence="1">PC9</strain>
    </source>
</reference>
<evidence type="ECO:0000313" key="1">
    <source>
        <dbReference type="EMBL" id="KAF7427820.1"/>
    </source>
</evidence>
<organism evidence="1 2">
    <name type="scientific">Pleurotus ostreatus</name>
    <name type="common">Oyster mushroom</name>
    <name type="synonym">White-rot fungus</name>
    <dbReference type="NCBI Taxonomy" id="5322"/>
    <lineage>
        <taxon>Eukaryota</taxon>
        <taxon>Fungi</taxon>
        <taxon>Dikarya</taxon>
        <taxon>Basidiomycota</taxon>
        <taxon>Agaricomycotina</taxon>
        <taxon>Agaricomycetes</taxon>
        <taxon>Agaricomycetidae</taxon>
        <taxon>Agaricales</taxon>
        <taxon>Pleurotineae</taxon>
        <taxon>Pleurotaceae</taxon>
        <taxon>Pleurotus</taxon>
    </lineage>
</organism>
<gene>
    <name evidence="1" type="ORF">PC9H_007036</name>
</gene>
<name>A0A8H7DSD5_PLEOS</name>
<dbReference type="EMBL" id="JACETU010000005">
    <property type="protein sequence ID" value="KAF7427820.1"/>
    <property type="molecule type" value="Genomic_DNA"/>
</dbReference>
<dbReference type="RefSeq" id="XP_036630192.1">
    <property type="nucleotide sequence ID" value="XM_036776572.1"/>
</dbReference>
<dbReference type="OrthoDB" id="2940469at2759"/>
<dbReference type="AlphaFoldDB" id="A0A8H7DSD5"/>
<dbReference type="VEuPathDB" id="FungiDB:PC9H_007036"/>
<accession>A0A8H7DSD5</accession>
<sequence length="248" mass="28159">MLSEIIGAFELQAEWPLPAAQSIAVETAIEKGRDNVPSSEATKYATRSNGVFSSPPKPHTLIEMTNIETRPLNFEKFKYEPLAYHNADRSFEALSESSRAYLSTPEFKGSSLRVVRDKRIQDMKKTINNTQIAIVGGLSQIHFPSDPDALGSPQREEWLADVQKMVDSDLRQEYTTTLDSFVEDFDALMWVNLKNREAIEEEYLTAKEQASFRNRELAPIIQEVYSDLLCMWGNEHKKHLQDGCPVAD</sequence>
<proteinExistence type="predicted"/>
<dbReference type="Proteomes" id="UP000623687">
    <property type="component" value="Unassembled WGS sequence"/>
</dbReference>
<protein>
    <submittedName>
        <fullName evidence="1">Uncharacterized protein</fullName>
    </submittedName>
</protein>